<proteinExistence type="inferred from homology"/>
<dbReference type="Pfam" id="PF00697">
    <property type="entry name" value="PRAI"/>
    <property type="match status" value="1"/>
</dbReference>
<dbReference type="EC" id="5.3.1.24" evidence="3 9"/>
<evidence type="ECO:0000259" key="10">
    <source>
        <dbReference type="Pfam" id="PF00697"/>
    </source>
</evidence>
<keyword evidence="6 9" id="KW-0822">Tryptophan biosynthesis</keyword>
<evidence type="ECO:0000256" key="7">
    <source>
        <dbReference type="ARBA" id="ARBA00023141"/>
    </source>
</evidence>
<feature type="domain" description="N-(5'phosphoribosyl) anthranilate isomerase (PRAI)" evidence="10">
    <location>
        <begin position="10"/>
        <end position="216"/>
    </location>
</feature>
<dbReference type="InterPro" id="IPR001240">
    <property type="entry name" value="PRAI_dom"/>
</dbReference>
<evidence type="ECO:0000256" key="6">
    <source>
        <dbReference type="ARBA" id="ARBA00022822"/>
    </source>
</evidence>
<dbReference type="InterPro" id="IPR013785">
    <property type="entry name" value="Aldolase_TIM"/>
</dbReference>
<reference evidence="11" key="1">
    <citation type="submission" date="2019-11" db="EMBL/GenBank/DDBJ databases">
        <title>Genomic insights into an expanded diversity of filamentous marine cyanobacteria reveals the extraordinary biosynthetic potential of Moorea and Okeania.</title>
        <authorList>
            <person name="Ferreira Leao T."/>
            <person name="Wang M."/>
            <person name="Moss N."/>
            <person name="Da Silva R."/>
            <person name="Sanders J."/>
            <person name="Nurk S."/>
            <person name="Gurevich A."/>
            <person name="Humphrey G."/>
            <person name="Reher R."/>
            <person name="Zhu Q."/>
            <person name="Belda-Ferre P."/>
            <person name="Glukhov E."/>
            <person name="Rex R."/>
            <person name="Dorrestein P.C."/>
            <person name="Knight R."/>
            <person name="Pevzner P."/>
            <person name="Gerwick W.H."/>
            <person name="Gerwick L."/>
        </authorList>
    </citation>
    <scope>NUCLEOTIDE SEQUENCE</scope>
    <source>
        <strain evidence="11">SIO1C4</strain>
    </source>
</reference>
<dbReference type="SUPFAM" id="SSF51366">
    <property type="entry name" value="Ribulose-phoshate binding barrel"/>
    <property type="match status" value="1"/>
</dbReference>
<dbReference type="InterPro" id="IPR044643">
    <property type="entry name" value="TrpF_fam"/>
</dbReference>
<organism evidence="11">
    <name type="scientific">Symploca sp. SIO1C4</name>
    <dbReference type="NCBI Taxonomy" id="2607765"/>
    <lineage>
        <taxon>Bacteria</taxon>
        <taxon>Bacillati</taxon>
        <taxon>Cyanobacteriota</taxon>
        <taxon>Cyanophyceae</taxon>
        <taxon>Coleofasciculales</taxon>
        <taxon>Coleofasciculaceae</taxon>
        <taxon>Symploca</taxon>
    </lineage>
</organism>
<dbReference type="GO" id="GO:0000162">
    <property type="term" value="P:L-tryptophan biosynthetic process"/>
    <property type="evidence" value="ECO:0007669"/>
    <property type="project" value="UniProtKB-UniRule"/>
</dbReference>
<sequence>MEPTDRPRVKICCISSVEEAKLAIRYGASALGLVSEMPNYSGVVSEALIAQVAGIVPPSVSSFLLTNKHNALEIMAQQRRLGVNTIQICDQLQFSTYEDLRQKLPGIDLVQVIQVTGVEAIEEAVAVAPHVSGLLIDAGNRDLSVTEVVATKPVHNWEISRRIRELVEVPVFLEGRLNPDNVATAIQQVKPFAVNVGEGIRTDGKLDENKLSKFVSQVWAAFS</sequence>
<protein>
    <recommendedName>
        <fullName evidence="4 9">N-(5'-phosphoribosyl)anthranilate isomerase</fullName>
        <shortName evidence="9">PRAI</shortName>
        <ecNumber evidence="3 9">5.3.1.24</ecNumber>
    </recommendedName>
</protein>
<evidence type="ECO:0000256" key="2">
    <source>
        <dbReference type="ARBA" id="ARBA00004664"/>
    </source>
</evidence>
<evidence type="ECO:0000256" key="4">
    <source>
        <dbReference type="ARBA" id="ARBA00022272"/>
    </source>
</evidence>
<gene>
    <name evidence="9" type="primary">trpF</name>
    <name evidence="11" type="ORF">F6J89_02795</name>
</gene>
<evidence type="ECO:0000256" key="8">
    <source>
        <dbReference type="ARBA" id="ARBA00023235"/>
    </source>
</evidence>
<comment type="catalytic activity">
    <reaction evidence="1 9">
        <text>N-(5-phospho-beta-D-ribosyl)anthranilate = 1-(2-carboxyphenylamino)-1-deoxy-D-ribulose 5-phosphate</text>
        <dbReference type="Rhea" id="RHEA:21540"/>
        <dbReference type="ChEBI" id="CHEBI:18277"/>
        <dbReference type="ChEBI" id="CHEBI:58613"/>
        <dbReference type="EC" id="5.3.1.24"/>
    </reaction>
</comment>
<dbReference type="EMBL" id="JAAHFQ010000036">
    <property type="protein sequence ID" value="NER26570.1"/>
    <property type="molecule type" value="Genomic_DNA"/>
</dbReference>
<comment type="similarity">
    <text evidence="9">Belongs to the TrpF family.</text>
</comment>
<dbReference type="InterPro" id="IPR011060">
    <property type="entry name" value="RibuloseP-bd_barrel"/>
</dbReference>
<evidence type="ECO:0000313" key="11">
    <source>
        <dbReference type="EMBL" id="NER26570.1"/>
    </source>
</evidence>
<comment type="caution">
    <text evidence="11">The sequence shown here is derived from an EMBL/GenBank/DDBJ whole genome shotgun (WGS) entry which is preliminary data.</text>
</comment>
<evidence type="ECO:0000256" key="5">
    <source>
        <dbReference type="ARBA" id="ARBA00022605"/>
    </source>
</evidence>
<dbReference type="GO" id="GO:0004640">
    <property type="term" value="F:phosphoribosylanthranilate isomerase activity"/>
    <property type="evidence" value="ECO:0007669"/>
    <property type="project" value="UniProtKB-UniRule"/>
</dbReference>
<dbReference type="AlphaFoldDB" id="A0A6B3N4V6"/>
<dbReference type="Gene3D" id="3.20.20.70">
    <property type="entry name" value="Aldolase class I"/>
    <property type="match status" value="1"/>
</dbReference>
<evidence type="ECO:0000256" key="3">
    <source>
        <dbReference type="ARBA" id="ARBA00012572"/>
    </source>
</evidence>
<evidence type="ECO:0000256" key="1">
    <source>
        <dbReference type="ARBA" id="ARBA00001164"/>
    </source>
</evidence>
<name>A0A6B3N4V6_9CYAN</name>
<keyword evidence="5 9" id="KW-0028">Amino-acid biosynthesis</keyword>
<comment type="pathway">
    <text evidence="2 9">Amino-acid biosynthesis; L-tryptophan biosynthesis; L-tryptophan from chorismate: step 3/5.</text>
</comment>
<dbReference type="HAMAP" id="MF_00135">
    <property type="entry name" value="PRAI"/>
    <property type="match status" value="1"/>
</dbReference>
<dbReference type="UniPathway" id="UPA00035">
    <property type="reaction ID" value="UER00042"/>
</dbReference>
<keyword evidence="8 9" id="KW-0413">Isomerase</keyword>
<keyword evidence="7 9" id="KW-0057">Aromatic amino acid biosynthesis</keyword>
<evidence type="ECO:0000256" key="9">
    <source>
        <dbReference type="HAMAP-Rule" id="MF_00135"/>
    </source>
</evidence>
<accession>A0A6B3N4V6</accession>
<dbReference type="PANTHER" id="PTHR42894">
    <property type="entry name" value="N-(5'-PHOSPHORIBOSYL)ANTHRANILATE ISOMERASE"/>
    <property type="match status" value="1"/>
</dbReference>
<dbReference type="PANTHER" id="PTHR42894:SF1">
    <property type="entry name" value="N-(5'-PHOSPHORIBOSYL)ANTHRANILATE ISOMERASE"/>
    <property type="match status" value="1"/>
</dbReference>